<dbReference type="Proteomes" id="UP000315295">
    <property type="component" value="Unassembled WGS sequence"/>
</dbReference>
<dbReference type="AlphaFoldDB" id="A0A540MKN4"/>
<dbReference type="EMBL" id="VIEB01000237">
    <property type="protein sequence ID" value="TQD99344.1"/>
    <property type="molecule type" value="Genomic_DNA"/>
</dbReference>
<evidence type="ECO:0000313" key="2">
    <source>
        <dbReference type="Proteomes" id="UP000315295"/>
    </source>
</evidence>
<gene>
    <name evidence="1" type="ORF">C1H46_015002</name>
</gene>
<comment type="caution">
    <text evidence="1">The sequence shown here is derived from an EMBL/GenBank/DDBJ whole genome shotgun (WGS) entry which is preliminary data.</text>
</comment>
<organism evidence="1 2">
    <name type="scientific">Malus baccata</name>
    <name type="common">Siberian crab apple</name>
    <name type="synonym">Pyrus baccata</name>
    <dbReference type="NCBI Taxonomy" id="106549"/>
    <lineage>
        <taxon>Eukaryota</taxon>
        <taxon>Viridiplantae</taxon>
        <taxon>Streptophyta</taxon>
        <taxon>Embryophyta</taxon>
        <taxon>Tracheophyta</taxon>
        <taxon>Spermatophyta</taxon>
        <taxon>Magnoliopsida</taxon>
        <taxon>eudicotyledons</taxon>
        <taxon>Gunneridae</taxon>
        <taxon>Pentapetalae</taxon>
        <taxon>rosids</taxon>
        <taxon>fabids</taxon>
        <taxon>Rosales</taxon>
        <taxon>Rosaceae</taxon>
        <taxon>Amygdaloideae</taxon>
        <taxon>Maleae</taxon>
        <taxon>Malus</taxon>
    </lineage>
</organism>
<keyword evidence="2" id="KW-1185">Reference proteome</keyword>
<protein>
    <submittedName>
        <fullName evidence="1">Uncharacterized protein</fullName>
    </submittedName>
</protein>
<name>A0A540MKN4_MALBA</name>
<proteinExistence type="predicted"/>
<reference evidence="1 2" key="1">
    <citation type="journal article" date="2019" name="G3 (Bethesda)">
        <title>Sequencing of a Wild Apple (Malus baccata) Genome Unravels the Differences Between Cultivated and Wild Apple Species Regarding Disease Resistance and Cold Tolerance.</title>
        <authorList>
            <person name="Chen X."/>
        </authorList>
    </citation>
    <scope>NUCLEOTIDE SEQUENCE [LARGE SCALE GENOMIC DNA]</scope>
    <source>
        <strain evidence="2">cv. Shandingzi</strain>
        <tissue evidence="1">Leaves</tissue>
    </source>
</reference>
<evidence type="ECO:0000313" key="1">
    <source>
        <dbReference type="EMBL" id="TQD99344.1"/>
    </source>
</evidence>
<accession>A0A540MKN4</accession>
<sequence>MNINDESKASQPSLMAFARRQEGVRHFVFFVKCQLNELALRTFAGLLFLLGDKYPTSCNADIG</sequence>